<organism evidence="1 2">
    <name type="scientific">Dryococelus australis</name>
    <dbReference type="NCBI Taxonomy" id="614101"/>
    <lineage>
        <taxon>Eukaryota</taxon>
        <taxon>Metazoa</taxon>
        <taxon>Ecdysozoa</taxon>
        <taxon>Arthropoda</taxon>
        <taxon>Hexapoda</taxon>
        <taxon>Insecta</taxon>
        <taxon>Pterygota</taxon>
        <taxon>Neoptera</taxon>
        <taxon>Polyneoptera</taxon>
        <taxon>Phasmatodea</taxon>
        <taxon>Verophasmatodea</taxon>
        <taxon>Anareolatae</taxon>
        <taxon>Phasmatidae</taxon>
        <taxon>Eurycanthinae</taxon>
        <taxon>Dryococelus</taxon>
    </lineage>
</organism>
<evidence type="ECO:0000313" key="1">
    <source>
        <dbReference type="EMBL" id="KAJ8888520.1"/>
    </source>
</evidence>
<reference evidence="1 2" key="1">
    <citation type="submission" date="2023-02" db="EMBL/GenBank/DDBJ databases">
        <title>LHISI_Scaffold_Assembly.</title>
        <authorList>
            <person name="Stuart O.P."/>
            <person name="Cleave R."/>
            <person name="Magrath M.J.L."/>
            <person name="Mikheyev A.S."/>
        </authorList>
    </citation>
    <scope>NUCLEOTIDE SEQUENCE [LARGE SCALE GENOMIC DNA]</scope>
    <source>
        <strain evidence="1">Daus_M_001</strain>
        <tissue evidence="1">Leg muscle</tissue>
    </source>
</reference>
<evidence type="ECO:0000313" key="2">
    <source>
        <dbReference type="Proteomes" id="UP001159363"/>
    </source>
</evidence>
<sequence length="127" mass="14298">MHVIGTNEDEKKSGGSDNVAFMYGITENRETTNAEGIYSVRTQREKEWRQDVWVENKRINFKLDTGVAVNTIPNNIVAEMLPNVAFMPINITLEAFEGSVMKPKGVVNLICRVKGRNANLKFVVLNL</sequence>
<gene>
    <name evidence="1" type="ORF">PR048_008011</name>
</gene>
<name>A0ABQ9HWT0_9NEOP</name>
<dbReference type="Proteomes" id="UP001159363">
    <property type="component" value="Chromosome 3"/>
</dbReference>
<accession>A0ABQ9HWT0</accession>
<keyword evidence="2" id="KW-1185">Reference proteome</keyword>
<proteinExistence type="predicted"/>
<comment type="caution">
    <text evidence="1">The sequence shown here is derived from an EMBL/GenBank/DDBJ whole genome shotgun (WGS) entry which is preliminary data.</text>
</comment>
<protein>
    <submittedName>
        <fullName evidence="1">Uncharacterized protein</fullName>
    </submittedName>
</protein>
<dbReference type="EMBL" id="JARBHB010000003">
    <property type="protein sequence ID" value="KAJ8888520.1"/>
    <property type="molecule type" value="Genomic_DNA"/>
</dbReference>